<sequence>MLAGDGGANNTDPFSEGITDDNQWIVEEPHMMIITLDQVLLDSLPTGSSYDGPYVMWNGMPYAHIIIPVRARK</sequence>
<dbReference type="RefSeq" id="WP_005385790.1">
    <property type="nucleotide sequence ID" value="NZ_CP016224.1"/>
</dbReference>
<evidence type="ECO:0000313" key="2">
    <source>
        <dbReference type="Proteomes" id="UP000532247"/>
    </source>
</evidence>
<dbReference type="STRING" id="663.BAU10_09200"/>
<proteinExistence type="predicted"/>
<dbReference type="OrthoDB" id="4760845at2"/>
<name>A0A0P7DPD5_VIBAL</name>
<dbReference type="AlphaFoldDB" id="A0A0P7DPD5"/>
<reference evidence="1 2" key="1">
    <citation type="submission" date="2019-09" db="EMBL/GenBank/DDBJ databases">
        <title>Draft genome sequencing and comparative genomics of hatchery-associated Vibrios.</title>
        <authorList>
            <person name="Kehlet-Delgado H."/>
            <person name="Mueller R.S."/>
        </authorList>
    </citation>
    <scope>NUCLEOTIDE SEQUENCE [LARGE SCALE GENOMIC DNA]</scope>
    <source>
        <strain evidence="1 2">081416A</strain>
    </source>
</reference>
<protein>
    <submittedName>
        <fullName evidence="1">Uncharacterized protein</fullName>
    </submittedName>
</protein>
<accession>A0A0P7DPD5</accession>
<organism evidence="1 2">
    <name type="scientific">Vibrio alginolyticus</name>
    <dbReference type="NCBI Taxonomy" id="663"/>
    <lineage>
        <taxon>Bacteria</taxon>
        <taxon>Pseudomonadati</taxon>
        <taxon>Pseudomonadota</taxon>
        <taxon>Gammaproteobacteria</taxon>
        <taxon>Vibrionales</taxon>
        <taxon>Vibrionaceae</taxon>
        <taxon>Vibrio</taxon>
    </lineage>
</organism>
<evidence type="ECO:0000313" key="1">
    <source>
        <dbReference type="EMBL" id="NOI09817.1"/>
    </source>
</evidence>
<dbReference type="Proteomes" id="UP000532247">
    <property type="component" value="Unassembled WGS sequence"/>
</dbReference>
<gene>
    <name evidence="1" type="ORF">F0254_13170</name>
</gene>
<comment type="caution">
    <text evidence="1">The sequence shown here is derived from an EMBL/GenBank/DDBJ whole genome shotgun (WGS) entry which is preliminary data.</text>
</comment>
<dbReference type="EMBL" id="VTYF01000006">
    <property type="protein sequence ID" value="NOI09817.1"/>
    <property type="molecule type" value="Genomic_DNA"/>
</dbReference>